<sequence>MKIAVPVMDESLKMAGNAGHTPYFAVFNLTGGMFKSFTLEGLRTNPKAAGEDHHDHDEHHTCDHDAGDVEHIKAHDTMADTIEDCDYLVVKMACKNTAKSMNNVGVKLQKYNGTEALAPKILTELAAQFK</sequence>
<dbReference type="Proteomes" id="UP000228859">
    <property type="component" value="Unassembled WGS sequence"/>
</dbReference>
<name>A0A2D3WM49_9BACT</name>
<evidence type="ECO:0000313" key="2">
    <source>
        <dbReference type="Proteomes" id="UP000228859"/>
    </source>
</evidence>
<dbReference type="EMBL" id="DLUI01000102">
    <property type="protein sequence ID" value="DAB38189.1"/>
    <property type="molecule type" value="Genomic_DNA"/>
</dbReference>
<dbReference type="Gene3D" id="3.30.420.130">
    <property type="entry name" value="Dinitrogenase iron-molybdenum cofactor biosynthesis domain"/>
    <property type="match status" value="1"/>
</dbReference>
<dbReference type="AlphaFoldDB" id="A0A2D3WM49"/>
<gene>
    <name evidence="1" type="ORF">CFH83_07125</name>
</gene>
<reference evidence="1 2" key="1">
    <citation type="journal article" date="2017" name="Front. Microbiol.">
        <title>Comparative Genomic Analysis of the Class Epsilonproteobacteria and Proposed Reclassification to Epsilonbacteraeota (phyl. nov.).</title>
        <authorList>
            <person name="Waite D.W."/>
            <person name="Vanwonterghem I."/>
            <person name="Rinke C."/>
            <person name="Parks D.H."/>
            <person name="Zhang Y."/>
            <person name="Takai K."/>
            <person name="Sievert S.M."/>
            <person name="Simon J."/>
            <person name="Campbell B.J."/>
            <person name="Hanson T.E."/>
            <person name="Woyke T."/>
            <person name="Klotz M.G."/>
            <person name="Hugenholtz P."/>
        </authorList>
    </citation>
    <scope>NUCLEOTIDE SEQUENCE [LARGE SCALE GENOMIC DNA]</scope>
    <source>
        <strain evidence="1">UBA12443</strain>
    </source>
</reference>
<dbReference type="InterPro" id="IPR036105">
    <property type="entry name" value="DiNase_FeMo-co_biosyn_sf"/>
</dbReference>
<organism evidence="1 2">
    <name type="scientific">Sulfuricurvum kujiense</name>
    <dbReference type="NCBI Taxonomy" id="148813"/>
    <lineage>
        <taxon>Bacteria</taxon>
        <taxon>Pseudomonadati</taxon>
        <taxon>Campylobacterota</taxon>
        <taxon>Epsilonproteobacteria</taxon>
        <taxon>Campylobacterales</taxon>
        <taxon>Sulfurimonadaceae</taxon>
        <taxon>Sulfuricurvum</taxon>
    </lineage>
</organism>
<evidence type="ECO:0008006" key="3">
    <source>
        <dbReference type="Google" id="ProtNLM"/>
    </source>
</evidence>
<accession>A0A2D3WM49</accession>
<comment type="caution">
    <text evidence="1">The sequence shown here is derived from an EMBL/GenBank/DDBJ whole genome shotgun (WGS) entry which is preliminary data.</text>
</comment>
<protein>
    <recommendedName>
        <fullName evidence="3">Dinitrogenase iron-molybdenum cofactor biosynthesis domain-containing protein</fullName>
    </recommendedName>
</protein>
<dbReference type="SUPFAM" id="SSF53146">
    <property type="entry name" value="Nitrogenase accessory factor-like"/>
    <property type="match status" value="1"/>
</dbReference>
<evidence type="ECO:0000313" key="1">
    <source>
        <dbReference type="EMBL" id="DAB38189.1"/>
    </source>
</evidence>
<dbReference type="RefSeq" id="WP_294897116.1">
    <property type="nucleotide sequence ID" value="NZ_DLUI01000102.1"/>
</dbReference>
<proteinExistence type="predicted"/>